<dbReference type="EC" id="5.1.3.3" evidence="4 8"/>
<comment type="caution">
    <text evidence="9">The sequence shown here is derived from an EMBL/GenBank/DDBJ whole genome shotgun (WGS) entry which is preliminary data.</text>
</comment>
<evidence type="ECO:0000313" key="9">
    <source>
        <dbReference type="EMBL" id="MTW33842.1"/>
    </source>
</evidence>
<keyword evidence="10" id="KW-1185">Reference proteome</keyword>
<dbReference type="GO" id="GO:0004034">
    <property type="term" value="F:aldose 1-epimerase activity"/>
    <property type="evidence" value="ECO:0007669"/>
    <property type="project" value="UniProtKB-EC"/>
</dbReference>
<dbReference type="InterPro" id="IPR014718">
    <property type="entry name" value="GH-type_carb-bd"/>
</dbReference>
<comment type="similarity">
    <text evidence="3 8">Belongs to the aldose epimerase family.</text>
</comment>
<evidence type="ECO:0000256" key="1">
    <source>
        <dbReference type="ARBA" id="ARBA00001614"/>
    </source>
</evidence>
<dbReference type="PANTHER" id="PTHR10091">
    <property type="entry name" value="ALDOSE-1-EPIMERASE"/>
    <property type="match status" value="1"/>
</dbReference>
<proteinExistence type="inferred from homology"/>
<evidence type="ECO:0000256" key="4">
    <source>
        <dbReference type="ARBA" id="ARBA00013185"/>
    </source>
</evidence>
<dbReference type="InterPro" id="IPR015443">
    <property type="entry name" value="Aldose_1-epimerase"/>
</dbReference>
<comment type="catalytic activity">
    <reaction evidence="1 8">
        <text>alpha-D-glucose = beta-D-glucose</text>
        <dbReference type="Rhea" id="RHEA:10264"/>
        <dbReference type="ChEBI" id="CHEBI:15903"/>
        <dbReference type="ChEBI" id="CHEBI:17925"/>
        <dbReference type="EC" id="5.1.3.3"/>
    </reaction>
</comment>
<keyword evidence="7 8" id="KW-0119">Carbohydrate metabolism</keyword>
<dbReference type="PANTHER" id="PTHR10091:SF49">
    <property type="entry name" value="ALDOSE 1-EPIMERASE"/>
    <property type="match status" value="1"/>
</dbReference>
<dbReference type="InterPro" id="IPR011013">
    <property type="entry name" value="Gal_mutarotase_sf_dom"/>
</dbReference>
<evidence type="ECO:0000256" key="8">
    <source>
        <dbReference type="PIRNR" id="PIRNR005096"/>
    </source>
</evidence>
<gene>
    <name evidence="9" type="ORF">GM655_13570</name>
</gene>
<dbReference type="Proteomes" id="UP000735592">
    <property type="component" value="Unassembled WGS sequence"/>
</dbReference>
<name>A0ABW9SNS1_9BURK</name>
<dbReference type="RefSeq" id="WP_155435190.1">
    <property type="nucleotide sequence ID" value="NZ_JBHLXK010000005.1"/>
</dbReference>
<dbReference type="InterPro" id="IPR047215">
    <property type="entry name" value="Galactose_mutarotase-like"/>
</dbReference>
<dbReference type="InterPro" id="IPR018052">
    <property type="entry name" value="Ald1_epimerase_CS"/>
</dbReference>
<dbReference type="PIRSF" id="PIRSF005096">
    <property type="entry name" value="GALM"/>
    <property type="match status" value="1"/>
</dbReference>
<evidence type="ECO:0000256" key="3">
    <source>
        <dbReference type="ARBA" id="ARBA00006206"/>
    </source>
</evidence>
<comment type="pathway">
    <text evidence="2 8">Carbohydrate metabolism; hexose metabolism.</text>
</comment>
<dbReference type="EMBL" id="WNKW01000003">
    <property type="protein sequence ID" value="MTW33842.1"/>
    <property type="molecule type" value="Genomic_DNA"/>
</dbReference>
<dbReference type="PROSITE" id="PS00545">
    <property type="entry name" value="ALDOSE_1_EPIMERASE"/>
    <property type="match status" value="1"/>
</dbReference>
<sequence>MQASISRSSFGQLPDGRAATLYTLTNQHGMQVCISDLGGVITSILAPDRNGQLADVCLGFDDAAAYMGESHYFGALIGRYGNRIANGQFELDGKRYQLDINNGINHLHGGYDGFHRRLWQAEPASTADAATLTLRYRSPDGEQGYPGNLDVTARYELGSDNALRIDFHAVTDQATPVNLTNHAYFNLAGQGDILAHELTIPADAYTPVDAGLIPTGELCAVQGTPFDFRTPHAIGARIGAADPQLAFGSGYDHNFALSGWQEGALALAARVREPVSGRVLEVWGQGPGVQFYSGNFLSEAVRGKGRVYDFRTGFCLEPQYFPDAPNQPQFASTILRPGAEYRRRMEYRLSTDNTAGQQPA</sequence>
<evidence type="ECO:0000256" key="7">
    <source>
        <dbReference type="ARBA" id="ARBA00023277"/>
    </source>
</evidence>
<evidence type="ECO:0000313" key="10">
    <source>
        <dbReference type="Proteomes" id="UP000735592"/>
    </source>
</evidence>
<accession>A0ABW9SNS1</accession>
<dbReference type="CDD" id="cd09019">
    <property type="entry name" value="galactose_mutarotase_like"/>
    <property type="match status" value="1"/>
</dbReference>
<dbReference type="NCBIfam" id="NF008277">
    <property type="entry name" value="PRK11055.1"/>
    <property type="match status" value="1"/>
</dbReference>
<evidence type="ECO:0000256" key="2">
    <source>
        <dbReference type="ARBA" id="ARBA00005028"/>
    </source>
</evidence>
<dbReference type="Gene3D" id="2.70.98.10">
    <property type="match status" value="1"/>
</dbReference>
<dbReference type="Pfam" id="PF01263">
    <property type="entry name" value="Aldose_epim"/>
    <property type="match status" value="1"/>
</dbReference>
<keyword evidence="6 8" id="KW-0413">Isomerase</keyword>
<organism evidence="9 10">
    <name type="scientific">Pseudoduganella danionis</name>
    <dbReference type="NCBI Taxonomy" id="1890295"/>
    <lineage>
        <taxon>Bacteria</taxon>
        <taxon>Pseudomonadati</taxon>
        <taxon>Pseudomonadota</taxon>
        <taxon>Betaproteobacteria</taxon>
        <taxon>Burkholderiales</taxon>
        <taxon>Oxalobacteraceae</taxon>
        <taxon>Telluria group</taxon>
        <taxon>Pseudoduganella</taxon>
    </lineage>
</organism>
<reference evidence="9 10" key="1">
    <citation type="submission" date="2019-11" db="EMBL/GenBank/DDBJ databases">
        <title>Type strains purchased from KCTC, JCM and DSMZ.</title>
        <authorList>
            <person name="Lu H."/>
        </authorList>
    </citation>
    <scope>NUCLEOTIDE SEQUENCE [LARGE SCALE GENOMIC DNA]</scope>
    <source>
        <strain evidence="9 10">DSM 103461</strain>
    </source>
</reference>
<dbReference type="SUPFAM" id="SSF74650">
    <property type="entry name" value="Galactose mutarotase-like"/>
    <property type="match status" value="1"/>
</dbReference>
<evidence type="ECO:0000256" key="5">
    <source>
        <dbReference type="ARBA" id="ARBA00014165"/>
    </source>
</evidence>
<evidence type="ECO:0000256" key="6">
    <source>
        <dbReference type="ARBA" id="ARBA00023235"/>
    </source>
</evidence>
<dbReference type="InterPro" id="IPR008183">
    <property type="entry name" value="Aldose_1/G6P_1-epimerase"/>
</dbReference>
<protein>
    <recommendedName>
        <fullName evidence="5 8">Aldose 1-epimerase</fullName>
        <ecNumber evidence="4 8">5.1.3.3</ecNumber>
    </recommendedName>
</protein>